<dbReference type="Gene3D" id="3.30.360.10">
    <property type="entry name" value="Dihydrodipicolinate Reductase, domain 2"/>
    <property type="match status" value="1"/>
</dbReference>
<dbReference type="GO" id="GO:0005829">
    <property type="term" value="C:cytosol"/>
    <property type="evidence" value="ECO:0007669"/>
    <property type="project" value="TreeGrafter"/>
</dbReference>
<dbReference type="EC" id="1.1.1.49" evidence="8"/>
<evidence type="ECO:0000256" key="3">
    <source>
        <dbReference type="ARBA" id="ARBA00022526"/>
    </source>
</evidence>
<dbReference type="InterPro" id="IPR019796">
    <property type="entry name" value="G6P_DH_AS"/>
</dbReference>
<dbReference type="NCBIfam" id="TIGR00871">
    <property type="entry name" value="zwf"/>
    <property type="match status" value="1"/>
</dbReference>
<comment type="caution">
    <text evidence="11">The sequence shown here is derived from an EMBL/GenBank/DDBJ whole genome shotgun (WGS) entry which is preliminary data.</text>
</comment>
<dbReference type="Pfam" id="PF02781">
    <property type="entry name" value="G6PD_C"/>
    <property type="match status" value="1"/>
</dbReference>
<keyword evidence="3 8" id="KW-0313">Glucose metabolism</keyword>
<evidence type="ECO:0000256" key="4">
    <source>
        <dbReference type="ARBA" id="ARBA00022857"/>
    </source>
</evidence>
<comment type="catalytic activity">
    <reaction evidence="7 8">
        <text>D-glucose 6-phosphate + NADP(+) = 6-phospho-D-glucono-1,5-lactone + NADPH + H(+)</text>
        <dbReference type="Rhea" id="RHEA:15841"/>
        <dbReference type="ChEBI" id="CHEBI:15378"/>
        <dbReference type="ChEBI" id="CHEBI:57783"/>
        <dbReference type="ChEBI" id="CHEBI:57955"/>
        <dbReference type="ChEBI" id="CHEBI:58349"/>
        <dbReference type="ChEBI" id="CHEBI:61548"/>
        <dbReference type="EC" id="1.1.1.49"/>
    </reaction>
</comment>
<dbReference type="PRINTS" id="PR00079">
    <property type="entry name" value="G6PDHDRGNASE"/>
</dbReference>
<keyword evidence="4 8" id="KW-0521">NADP</keyword>
<accession>A0A8S1JBE9</accession>
<feature type="domain" description="Glucose-6-phosphate dehydrogenase NAD-binding" evidence="9">
    <location>
        <begin position="21"/>
        <end position="205"/>
    </location>
</feature>
<dbReference type="OrthoDB" id="60984at2759"/>
<comment type="function">
    <text evidence="8">Catalyzes the rate-limiting step of the oxidative pentose-phosphate pathway, which represents a route for the dissimilation of carbohydrates besides glycolysis.</text>
</comment>
<keyword evidence="12" id="KW-1185">Reference proteome</keyword>
<dbReference type="AlphaFoldDB" id="A0A8S1JBE9"/>
<dbReference type="HAMAP" id="MF_00966">
    <property type="entry name" value="G6PD"/>
    <property type="match status" value="1"/>
</dbReference>
<dbReference type="SUPFAM" id="SSF55347">
    <property type="entry name" value="Glyceraldehyde-3-phosphate dehydrogenase-like, C-terminal domain"/>
    <property type="match status" value="1"/>
</dbReference>
<dbReference type="SUPFAM" id="SSF51735">
    <property type="entry name" value="NAD(P)-binding Rossmann-fold domains"/>
    <property type="match status" value="1"/>
</dbReference>
<proteinExistence type="inferred from homology"/>
<evidence type="ECO:0000256" key="7">
    <source>
        <dbReference type="ARBA" id="ARBA00048749"/>
    </source>
</evidence>
<name>A0A8S1JBE9_9CHLO</name>
<dbReference type="PANTHER" id="PTHR23429">
    <property type="entry name" value="GLUCOSE-6-PHOSPHATE 1-DEHYDROGENASE G6PD"/>
    <property type="match status" value="1"/>
</dbReference>
<evidence type="ECO:0000259" key="9">
    <source>
        <dbReference type="Pfam" id="PF00479"/>
    </source>
</evidence>
<evidence type="ECO:0000313" key="11">
    <source>
        <dbReference type="EMBL" id="CAD7703420.1"/>
    </source>
</evidence>
<protein>
    <recommendedName>
        <fullName evidence="8">Glucose-6-phosphate 1-dehydrogenase</fullName>
        <ecNumber evidence="8">1.1.1.49</ecNumber>
    </recommendedName>
</protein>
<dbReference type="InterPro" id="IPR022674">
    <property type="entry name" value="G6P_DH_NAD-bd"/>
</dbReference>
<keyword evidence="5 8" id="KW-0560">Oxidoreductase</keyword>
<dbReference type="GO" id="GO:0006006">
    <property type="term" value="P:glucose metabolic process"/>
    <property type="evidence" value="ECO:0007669"/>
    <property type="project" value="UniProtKB-KW"/>
</dbReference>
<dbReference type="InterPro" id="IPR036291">
    <property type="entry name" value="NAD(P)-bd_dom_sf"/>
</dbReference>
<dbReference type="InterPro" id="IPR022675">
    <property type="entry name" value="G6P_DH_C"/>
</dbReference>
<comment type="similarity">
    <text evidence="2 8">Belongs to the glucose-6-phosphate dehydrogenase family.</text>
</comment>
<evidence type="ECO:0000256" key="8">
    <source>
        <dbReference type="RuleBase" id="RU362120"/>
    </source>
</evidence>
<evidence type="ECO:0000256" key="2">
    <source>
        <dbReference type="ARBA" id="ARBA00009975"/>
    </source>
</evidence>
<dbReference type="Proteomes" id="UP000708148">
    <property type="component" value="Unassembled WGS sequence"/>
</dbReference>
<dbReference type="PIRSF" id="PIRSF000110">
    <property type="entry name" value="G6PD"/>
    <property type="match status" value="1"/>
</dbReference>
<feature type="domain" description="Glucose-6-phosphate dehydrogenase C-terminal" evidence="10">
    <location>
        <begin position="208"/>
        <end position="490"/>
    </location>
</feature>
<dbReference type="PANTHER" id="PTHR23429:SF0">
    <property type="entry name" value="GLUCOSE-6-PHOSPHATE 1-DEHYDROGENASE"/>
    <property type="match status" value="1"/>
</dbReference>
<evidence type="ECO:0000256" key="1">
    <source>
        <dbReference type="ARBA" id="ARBA00004937"/>
    </source>
</evidence>
<evidence type="ECO:0000259" key="10">
    <source>
        <dbReference type="Pfam" id="PF02781"/>
    </source>
</evidence>
<sequence length="505" mass="56827">MASARDTMPFCDPSGICLTVVVLGASGDLAKKKTYPALYALYHRGFLPPNLRVVGYARSALTDEDLRSRLKGFLKGEEDSIDKFLASCSYVRGEYNGSEGYEKLQEILLQREGEMMCPSQIVGRLFYLALPPSVYPQVCTGLRHNCTDLDNAADNPKNWIRIIVEKPFGKDLQSSEQLADSLGALFPEDQLYRIDHYLGKELAQNMTVMRFANTFYNSWWHRDYISNVQITFKENFGTQGRGGYFDQFGIIRDVIQNHLIQLLALVAMEKPVSLHPDDIRDEKTRVLRCIAPATVEDTVLGQYVATGDEPGYLDDPTVPPGSKTPTFAACTLYVRNDRWYGVPFVLKAGKALNERKAEVRIQLKPTPASLYLSEGMRNEFVMRLQPGEAIYMKTVVKKPGLEMDTEMSELDLSYTKRYSGVHIPEAYERLILDAIRGDQQHFVRRDELRAAWAIFTPLLHQIDEGALTPEPYDIGSRGPASADALLARAGFEKGAKYTWNPSASM</sequence>
<dbReference type="PROSITE" id="PS00069">
    <property type="entry name" value="G6P_DEHYDROGENASE"/>
    <property type="match status" value="1"/>
</dbReference>
<dbReference type="GO" id="GO:0009051">
    <property type="term" value="P:pentose-phosphate shunt, oxidative branch"/>
    <property type="evidence" value="ECO:0007669"/>
    <property type="project" value="TreeGrafter"/>
</dbReference>
<evidence type="ECO:0000256" key="5">
    <source>
        <dbReference type="ARBA" id="ARBA00023002"/>
    </source>
</evidence>
<dbReference type="EMBL" id="CAJHUC010002216">
    <property type="protein sequence ID" value="CAD7703420.1"/>
    <property type="molecule type" value="Genomic_DNA"/>
</dbReference>
<dbReference type="Gene3D" id="3.40.50.720">
    <property type="entry name" value="NAD(P)-binding Rossmann-like Domain"/>
    <property type="match status" value="1"/>
</dbReference>
<dbReference type="Pfam" id="PF00479">
    <property type="entry name" value="G6PD_N"/>
    <property type="match status" value="1"/>
</dbReference>
<evidence type="ECO:0000256" key="6">
    <source>
        <dbReference type="ARBA" id="ARBA00023277"/>
    </source>
</evidence>
<dbReference type="GO" id="GO:0050661">
    <property type="term" value="F:NADP binding"/>
    <property type="evidence" value="ECO:0007669"/>
    <property type="project" value="InterPro"/>
</dbReference>
<dbReference type="GO" id="GO:0004345">
    <property type="term" value="F:glucose-6-phosphate dehydrogenase activity"/>
    <property type="evidence" value="ECO:0007669"/>
    <property type="project" value="UniProtKB-EC"/>
</dbReference>
<comment type="pathway">
    <text evidence="1 8">Carbohydrate degradation; pentose phosphate pathway; D-ribulose 5-phosphate from D-glucose 6-phosphate (oxidative stage): step 1/3.</text>
</comment>
<dbReference type="InterPro" id="IPR001282">
    <property type="entry name" value="G6P_DH"/>
</dbReference>
<evidence type="ECO:0000313" key="12">
    <source>
        <dbReference type="Proteomes" id="UP000708148"/>
    </source>
</evidence>
<reference evidence="11" key="1">
    <citation type="submission" date="2020-12" db="EMBL/GenBank/DDBJ databases">
        <authorList>
            <person name="Iha C."/>
        </authorList>
    </citation>
    <scope>NUCLEOTIDE SEQUENCE</scope>
</reference>
<organism evidence="11 12">
    <name type="scientific">Ostreobium quekettii</name>
    <dbReference type="NCBI Taxonomy" id="121088"/>
    <lineage>
        <taxon>Eukaryota</taxon>
        <taxon>Viridiplantae</taxon>
        <taxon>Chlorophyta</taxon>
        <taxon>core chlorophytes</taxon>
        <taxon>Ulvophyceae</taxon>
        <taxon>TCBD clade</taxon>
        <taxon>Bryopsidales</taxon>
        <taxon>Ostreobineae</taxon>
        <taxon>Ostreobiaceae</taxon>
        <taxon>Ostreobium</taxon>
    </lineage>
</organism>
<keyword evidence="6 8" id="KW-0119">Carbohydrate metabolism</keyword>
<gene>
    <name evidence="11" type="ORF">OSTQU699_LOCUS8777</name>
</gene>